<gene>
    <name evidence="1" type="ORF">O3M35_007180</name>
</gene>
<reference evidence="1 2" key="1">
    <citation type="submission" date="2022-12" db="EMBL/GenBank/DDBJ databases">
        <title>Chromosome-level genome assembly of true bugs.</title>
        <authorList>
            <person name="Ma L."/>
            <person name="Li H."/>
        </authorList>
    </citation>
    <scope>NUCLEOTIDE SEQUENCE [LARGE SCALE GENOMIC DNA]</scope>
    <source>
        <strain evidence="1">Lab_2022b</strain>
    </source>
</reference>
<evidence type="ECO:0000313" key="2">
    <source>
        <dbReference type="Proteomes" id="UP001461498"/>
    </source>
</evidence>
<keyword evidence="2" id="KW-1185">Reference proteome</keyword>
<comment type="caution">
    <text evidence="1">The sequence shown here is derived from an EMBL/GenBank/DDBJ whole genome shotgun (WGS) entry which is preliminary data.</text>
</comment>
<proteinExistence type="predicted"/>
<protein>
    <submittedName>
        <fullName evidence="1">Uncharacterized protein</fullName>
    </submittedName>
</protein>
<name>A0AAW1D8F2_9HEMI</name>
<evidence type="ECO:0000313" key="1">
    <source>
        <dbReference type="EMBL" id="KAK9507289.1"/>
    </source>
</evidence>
<dbReference type="EMBL" id="JAPXFL010000004">
    <property type="protein sequence ID" value="KAK9507289.1"/>
    <property type="molecule type" value="Genomic_DNA"/>
</dbReference>
<dbReference type="AlphaFoldDB" id="A0AAW1D8F2"/>
<organism evidence="1 2">
    <name type="scientific">Rhynocoris fuscipes</name>
    <dbReference type="NCBI Taxonomy" id="488301"/>
    <lineage>
        <taxon>Eukaryota</taxon>
        <taxon>Metazoa</taxon>
        <taxon>Ecdysozoa</taxon>
        <taxon>Arthropoda</taxon>
        <taxon>Hexapoda</taxon>
        <taxon>Insecta</taxon>
        <taxon>Pterygota</taxon>
        <taxon>Neoptera</taxon>
        <taxon>Paraneoptera</taxon>
        <taxon>Hemiptera</taxon>
        <taxon>Heteroptera</taxon>
        <taxon>Panheteroptera</taxon>
        <taxon>Cimicomorpha</taxon>
        <taxon>Reduviidae</taxon>
        <taxon>Harpactorinae</taxon>
        <taxon>Harpactorini</taxon>
        <taxon>Rhynocoris</taxon>
    </lineage>
</organism>
<accession>A0AAW1D8F2</accession>
<dbReference type="Proteomes" id="UP001461498">
    <property type="component" value="Unassembled WGS sequence"/>
</dbReference>
<sequence>MSKKVCTLCDSREESDEMLPLISDSLFFGPSIDENILYLISFLPSSWLEKIGFLHERKQKESDYEKENIKEMDLSKWLRNEYVGLAKEVEDRGCCLSEFSDRVDTPMLESRKFVLNRLAELMEKKSEIEKSWLSQRKRCD</sequence>